<dbReference type="Gene3D" id="3.40.33.10">
    <property type="entry name" value="CAP"/>
    <property type="match status" value="1"/>
</dbReference>
<organism evidence="3">
    <name type="scientific">marine sediment metagenome</name>
    <dbReference type="NCBI Taxonomy" id="412755"/>
    <lineage>
        <taxon>unclassified sequences</taxon>
        <taxon>metagenomes</taxon>
        <taxon>ecological metagenomes</taxon>
    </lineage>
</organism>
<keyword evidence="1" id="KW-0472">Membrane</keyword>
<evidence type="ECO:0000256" key="1">
    <source>
        <dbReference type="SAM" id="Phobius"/>
    </source>
</evidence>
<comment type="caution">
    <text evidence="3">The sequence shown here is derived from an EMBL/GenBank/DDBJ whole genome shotgun (WGS) entry which is preliminary data.</text>
</comment>
<evidence type="ECO:0000259" key="2">
    <source>
        <dbReference type="Pfam" id="PF00188"/>
    </source>
</evidence>
<dbReference type="SUPFAM" id="SSF55797">
    <property type="entry name" value="PR-1-like"/>
    <property type="match status" value="1"/>
</dbReference>
<dbReference type="CDD" id="cd05379">
    <property type="entry name" value="CAP_bacterial"/>
    <property type="match status" value="1"/>
</dbReference>
<evidence type="ECO:0000313" key="3">
    <source>
        <dbReference type="EMBL" id="KKM62147.1"/>
    </source>
</evidence>
<dbReference type="AlphaFoldDB" id="A0A0F9LYL6"/>
<accession>A0A0F9LYL6</accession>
<keyword evidence="1" id="KW-1133">Transmembrane helix</keyword>
<name>A0A0F9LYL6_9ZZZZ</name>
<feature type="domain" description="SCP" evidence="2">
    <location>
        <begin position="71"/>
        <end position="163"/>
    </location>
</feature>
<keyword evidence="1" id="KW-0812">Transmembrane</keyword>
<dbReference type="PANTHER" id="PTHR31157">
    <property type="entry name" value="SCP DOMAIN-CONTAINING PROTEIN"/>
    <property type="match status" value="1"/>
</dbReference>
<dbReference type="Pfam" id="PF00188">
    <property type="entry name" value="CAP"/>
    <property type="match status" value="1"/>
</dbReference>
<dbReference type="InterPro" id="IPR014044">
    <property type="entry name" value="CAP_dom"/>
</dbReference>
<dbReference type="EMBL" id="LAZR01011356">
    <property type="protein sequence ID" value="KKM62147.1"/>
    <property type="molecule type" value="Genomic_DNA"/>
</dbReference>
<protein>
    <recommendedName>
        <fullName evidence="2">SCP domain-containing protein</fullName>
    </recommendedName>
</protein>
<dbReference type="PANTHER" id="PTHR31157:SF1">
    <property type="entry name" value="SCP DOMAIN-CONTAINING PROTEIN"/>
    <property type="match status" value="1"/>
</dbReference>
<sequence>MNKEIKSLLTKFILLVSVVAIAWIASSLGLTEDKLVAFGKNIKEGLNDDNLVAFSRNFTDFGDSSESYIRIFNEYRVENRLHPLMTDNSLNALASERCIEISQQGNFSHEGLKKYPLLGENIMMLATSFDSNYKLLEVWANSPEHNANMLNVKYTKTGFARNGKYAVQLFSF</sequence>
<gene>
    <name evidence="3" type="ORF">LCGC14_1524620</name>
</gene>
<dbReference type="InterPro" id="IPR035940">
    <property type="entry name" value="CAP_sf"/>
</dbReference>
<feature type="transmembrane region" description="Helical" evidence="1">
    <location>
        <begin position="12"/>
        <end position="30"/>
    </location>
</feature>
<proteinExistence type="predicted"/>
<reference evidence="3" key="1">
    <citation type="journal article" date="2015" name="Nature">
        <title>Complex archaea that bridge the gap between prokaryotes and eukaryotes.</title>
        <authorList>
            <person name="Spang A."/>
            <person name="Saw J.H."/>
            <person name="Jorgensen S.L."/>
            <person name="Zaremba-Niedzwiedzka K."/>
            <person name="Martijn J."/>
            <person name="Lind A.E."/>
            <person name="van Eijk R."/>
            <person name="Schleper C."/>
            <person name="Guy L."/>
            <person name="Ettema T.J."/>
        </authorList>
    </citation>
    <scope>NUCLEOTIDE SEQUENCE</scope>
</reference>